<gene>
    <name evidence="1" type="ORF">SAMN05445060_2309</name>
</gene>
<dbReference type="STRING" id="1344003.SAMN05445060_2309"/>
<sequence length="178" mass="19630">MNTAARSSATSGWTSRLSGTVWGVTHDEIFMHYPCDDLVSDPDIEAWRGVSVAARPERVWPWVAQIRLAPYSYDWIDNFGRRSPRVLRGLPEPAVGDSFTASGGRPLGRIVAVEPGVQLTATILGVLMSYVVVPDGSSTRLLLKVVAERGRLCARPLILGDLVMARRQLLNLKRFAEE</sequence>
<dbReference type="SUPFAM" id="SSF55961">
    <property type="entry name" value="Bet v1-like"/>
    <property type="match status" value="1"/>
</dbReference>
<keyword evidence="2" id="KW-1185">Reference proteome</keyword>
<organism evidence="1 2">
    <name type="scientific">Williamsia sterculiae</name>
    <dbReference type="NCBI Taxonomy" id="1344003"/>
    <lineage>
        <taxon>Bacteria</taxon>
        <taxon>Bacillati</taxon>
        <taxon>Actinomycetota</taxon>
        <taxon>Actinomycetes</taxon>
        <taxon>Mycobacteriales</taxon>
        <taxon>Nocardiaceae</taxon>
        <taxon>Williamsia</taxon>
    </lineage>
</organism>
<name>A0A1N7FV95_9NOCA</name>
<evidence type="ECO:0000313" key="1">
    <source>
        <dbReference type="EMBL" id="SIS04155.1"/>
    </source>
</evidence>
<dbReference type="EMBL" id="FTNT01000006">
    <property type="protein sequence ID" value="SIS04155.1"/>
    <property type="molecule type" value="Genomic_DNA"/>
</dbReference>
<dbReference type="Gene3D" id="3.30.530.20">
    <property type="match status" value="1"/>
</dbReference>
<dbReference type="Proteomes" id="UP000186218">
    <property type="component" value="Unassembled WGS sequence"/>
</dbReference>
<dbReference type="InterPro" id="IPR023393">
    <property type="entry name" value="START-like_dom_sf"/>
</dbReference>
<evidence type="ECO:0008006" key="3">
    <source>
        <dbReference type="Google" id="ProtNLM"/>
    </source>
</evidence>
<dbReference type="AlphaFoldDB" id="A0A1N7FV95"/>
<reference evidence="1 2" key="1">
    <citation type="submission" date="2017-01" db="EMBL/GenBank/DDBJ databases">
        <authorList>
            <person name="Mah S.A."/>
            <person name="Swanson W.J."/>
            <person name="Moy G.W."/>
            <person name="Vacquier V.D."/>
        </authorList>
    </citation>
    <scope>NUCLEOTIDE SEQUENCE [LARGE SCALE GENOMIC DNA]</scope>
    <source>
        <strain evidence="1 2">CPCC 203464</strain>
    </source>
</reference>
<protein>
    <recommendedName>
        <fullName evidence="3">Polyketide cyclase / dehydrase and lipid transport</fullName>
    </recommendedName>
</protein>
<proteinExistence type="predicted"/>
<evidence type="ECO:0000313" key="2">
    <source>
        <dbReference type="Proteomes" id="UP000186218"/>
    </source>
</evidence>
<accession>A0A1N7FV95</accession>